<evidence type="ECO:0000313" key="2">
    <source>
        <dbReference type="EMBL" id="BAO73231.1"/>
    </source>
</evidence>
<dbReference type="EMBL" id="AB808482">
    <property type="protein sequence ID" value="BAO73231.1"/>
    <property type="molecule type" value="Genomic_DNA"/>
</dbReference>
<keyword evidence="1" id="KW-0812">Transmembrane</keyword>
<keyword evidence="1" id="KW-1133">Transmembrane helix</keyword>
<name>A0A024F9Z5_LEPBY</name>
<reference evidence="2" key="1">
    <citation type="journal article" date="2014" name="Proc. Natl. Acad. Sci. U.S.A.">
        <title>Transcriptional regulators ChlR and CnfR are essential for diazotrophic growth in nonheterocystous cyanobacteria.</title>
        <authorList>
            <person name="Tsujimoto R."/>
            <person name="Kamiya N."/>
            <person name="Fujita Y."/>
        </authorList>
    </citation>
    <scope>NUCLEOTIDE SEQUENCE</scope>
    <source>
        <strain evidence="2">Dg5</strain>
    </source>
</reference>
<evidence type="ECO:0000256" key="1">
    <source>
        <dbReference type="SAM" id="Phobius"/>
    </source>
</evidence>
<keyword evidence="1" id="KW-0472">Membrane</keyword>
<dbReference type="AlphaFoldDB" id="A0A024F9Z5"/>
<gene>
    <name evidence="2" type="primary">orf90</name>
</gene>
<sequence length="90" mass="10518">MKTNLDDVLAVCLITFIVITPALFVFALVWYHHLQFIHRLPALSQISEALSLISMSGFFLFPLWTAYQSYQSARFKQKVARLERLWQQSI</sequence>
<proteinExistence type="predicted"/>
<protein>
    <submittedName>
        <fullName evidence="2">ORF90 protein</fullName>
    </submittedName>
</protein>
<feature type="transmembrane region" description="Helical" evidence="1">
    <location>
        <begin position="49"/>
        <end position="67"/>
    </location>
</feature>
<organism evidence="2">
    <name type="scientific">Leptolyngbya boryana</name>
    <name type="common">Plectonema boryanum</name>
    <dbReference type="NCBI Taxonomy" id="1184"/>
    <lineage>
        <taxon>Bacteria</taxon>
        <taxon>Bacillati</taxon>
        <taxon>Cyanobacteriota</taxon>
        <taxon>Cyanophyceae</taxon>
        <taxon>Leptolyngbyales</taxon>
        <taxon>Leptolyngbyaceae</taxon>
        <taxon>Leptolyngbya group</taxon>
        <taxon>Leptolyngbya</taxon>
    </lineage>
</organism>
<feature type="transmembrane region" description="Helical" evidence="1">
    <location>
        <begin position="7"/>
        <end position="29"/>
    </location>
</feature>
<accession>A0A024F9Z5</accession>